<dbReference type="AlphaFoldDB" id="U1I0W5"/>
<gene>
    <name evidence="2" type="ORF">EPUS_08434</name>
</gene>
<reference evidence="3" key="1">
    <citation type="journal article" date="2014" name="BMC Genomics">
        <title>Genome characteristics reveal the impact of lichenization on lichen-forming fungus Endocarpon pusillum Hedwig (Verrucariales, Ascomycota).</title>
        <authorList>
            <person name="Wang Y.-Y."/>
            <person name="Liu B."/>
            <person name="Zhang X.-Y."/>
            <person name="Zhou Q.-M."/>
            <person name="Zhang T."/>
            <person name="Li H."/>
            <person name="Yu Y.-F."/>
            <person name="Zhang X.-L."/>
            <person name="Hao X.-Y."/>
            <person name="Wang M."/>
            <person name="Wang L."/>
            <person name="Wei J.-C."/>
        </authorList>
    </citation>
    <scope>NUCLEOTIDE SEQUENCE [LARGE SCALE GENOMIC DNA]</scope>
    <source>
        <strain evidence="3">Z07020 / HMAS-L-300199</strain>
    </source>
</reference>
<evidence type="ECO:0000313" key="3">
    <source>
        <dbReference type="Proteomes" id="UP000019373"/>
    </source>
</evidence>
<feature type="region of interest" description="Disordered" evidence="1">
    <location>
        <begin position="69"/>
        <end position="156"/>
    </location>
</feature>
<dbReference type="Proteomes" id="UP000019373">
    <property type="component" value="Unassembled WGS sequence"/>
</dbReference>
<sequence length="156" mass="16614">MSPECNTPEQSIRQHPNPQPTSRPSPKPDPTNPNPLYLLAEAAELSSLPQEDLAAASILLQLHREDALLANSNPSREAKTISPDTDSDATIPDDTPYRSVVGGGDGGGQQNQEKQQRPPGSPSSSSSSSPAEKAAARRGGKRKREVRMRRGPASCL</sequence>
<protein>
    <submittedName>
        <fullName evidence="2">Uncharacterized protein</fullName>
    </submittedName>
</protein>
<name>U1I0W5_ENDPU</name>
<evidence type="ECO:0000313" key="2">
    <source>
        <dbReference type="EMBL" id="ERF75529.1"/>
    </source>
</evidence>
<feature type="compositionally biased region" description="Basic residues" evidence="1">
    <location>
        <begin position="136"/>
        <end position="150"/>
    </location>
</feature>
<dbReference type="GeneID" id="19243283"/>
<accession>U1I0W5</accession>
<dbReference type="EMBL" id="KE720809">
    <property type="protein sequence ID" value="ERF75529.1"/>
    <property type="molecule type" value="Genomic_DNA"/>
</dbReference>
<keyword evidence="3" id="KW-1185">Reference proteome</keyword>
<dbReference type="OrthoDB" id="10565765at2759"/>
<dbReference type="HOGENOM" id="CLU_1686557_0_0_1"/>
<dbReference type="RefSeq" id="XP_007787128.1">
    <property type="nucleotide sequence ID" value="XM_007788938.1"/>
</dbReference>
<feature type="compositionally biased region" description="Pro residues" evidence="1">
    <location>
        <begin position="17"/>
        <end position="33"/>
    </location>
</feature>
<organism evidence="2 3">
    <name type="scientific">Endocarpon pusillum (strain Z07020 / HMAS-L-300199)</name>
    <name type="common">Lichen-forming fungus</name>
    <dbReference type="NCBI Taxonomy" id="1263415"/>
    <lineage>
        <taxon>Eukaryota</taxon>
        <taxon>Fungi</taxon>
        <taxon>Dikarya</taxon>
        <taxon>Ascomycota</taxon>
        <taxon>Pezizomycotina</taxon>
        <taxon>Eurotiomycetes</taxon>
        <taxon>Chaetothyriomycetidae</taxon>
        <taxon>Verrucariales</taxon>
        <taxon>Verrucariaceae</taxon>
        <taxon>Endocarpon</taxon>
    </lineage>
</organism>
<feature type="compositionally biased region" description="Polar residues" evidence="1">
    <location>
        <begin position="1"/>
        <end position="16"/>
    </location>
</feature>
<evidence type="ECO:0000256" key="1">
    <source>
        <dbReference type="SAM" id="MobiDB-lite"/>
    </source>
</evidence>
<proteinExistence type="predicted"/>
<feature type="region of interest" description="Disordered" evidence="1">
    <location>
        <begin position="1"/>
        <end position="35"/>
    </location>
</feature>